<dbReference type="InterPro" id="IPR036396">
    <property type="entry name" value="Cyt_P450_sf"/>
</dbReference>
<keyword evidence="6 8" id="KW-0408">Iron</keyword>
<evidence type="ECO:0000313" key="10">
    <source>
        <dbReference type="EMBL" id="CAH0558339.1"/>
    </source>
</evidence>
<accession>A0A9P0B693</accession>
<proteinExistence type="inferred from homology"/>
<dbReference type="OrthoDB" id="3945418at2759"/>
<evidence type="ECO:0000313" key="11">
    <source>
        <dbReference type="Proteomes" id="UP001154078"/>
    </source>
</evidence>
<dbReference type="PANTHER" id="PTHR24279">
    <property type="entry name" value="CYTOCHROME P450"/>
    <property type="match status" value="1"/>
</dbReference>
<dbReference type="CDD" id="cd11054">
    <property type="entry name" value="CYP24A1-like"/>
    <property type="match status" value="1"/>
</dbReference>
<gene>
    <name evidence="10" type="ORF">MELIAE_LOCUS8822</name>
</gene>
<evidence type="ECO:0000256" key="8">
    <source>
        <dbReference type="PIRSR" id="PIRSR602401-1"/>
    </source>
</evidence>
<dbReference type="Pfam" id="PF00067">
    <property type="entry name" value="p450"/>
    <property type="match status" value="1"/>
</dbReference>
<evidence type="ECO:0000256" key="3">
    <source>
        <dbReference type="ARBA" id="ARBA00022617"/>
    </source>
</evidence>
<dbReference type="PANTHER" id="PTHR24279:SF120">
    <property type="entry name" value="CYTOCHROME P450"/>
    <property type="match status" value="1"/>
</dbReference>
<dbReference type="SUPFAM" id="SSF48264">
    <property type="entry name" value="Cytochrome P450"/>
    <property type="match status" value="1"/>
</dbReference>
<dbReference type="PROSITE" id="PS00086">
    <property type="entry name" value="CYTOCHROME_P450"/>
    <property type="match status" value="1"/>
</dbReference>
<feature type="binding site" description="axial binding residue" evidence="8">
    <location>
        <position position="452"/>
    </location>
    <ligand>
        <name>heme</name>
        <dbReference type="ChEBI" id="CHEBI:30413"/>
    </ligand>
    <ligandPart>
        <name>Fe</name>
        <dbReference type="ChEBI" id="CHEBI:18248"/>
    </ligandPart>
</feature>
<dbReference type="GO" id="GO:0005506">
    <property type="term" value="F:iron ion binding"/>
    <property type="evidence" value="ECO:0007669"/>
    <property type="project" value="InterPro"/>
</dbReference>
<dbReference type="GO" id="GO:0004497">
    <property type="term" value="F:monooxygenase activity"/>
    <property type="evidence" value="ECO:0007669"/>
    <property type="project" value="UniProtKB-KW"/>
</dbReference>
<evidence type="ECO:0000256" key="7">
    <source>
        <dbReference type="ARBA" id="ARBA00023033"/>
    </source>
</evidence>
<dbReference type="FunFam" id="1.10.630.10:FF:000006">
    <property type="entry name" value="Cytochrome P450 302a1, mitochondrial"/>
    <property type="match status" value="1"/>
</dbReference>
<keyword evidence="3 8" id="KW-0349">Heme</keyword>
<evidence type="ECO:0000256" key="5">
    <source>
        <dbReference type="ARBA" id="ARBA00023002"/>
    </source>
</evidence>
<keyword evidence="11" id="KW-1185">Reference proteome</keyword>
<name>A0A9P0B693_BRAAE</name>
<evidence type="ECO:0008006" key="12">
    <source>
        <dbReference type="Google" id="ProtNLM"/>
    </source>
</evidence>
<dbReference type="PRINTS" id="PR00385">
    <property type="entry name" value="P450"/>
</dbReference>
<evidence type="ECO:0000256" key="9">
    <source>
        <dbReference type="RuleBase" id="RU000461"/>
    </source>
</evidence>
<protein>
    <recommendedName>
        <fullName evidence="12">Cytochrome P450 302a1, mitochondrial</fullName>
    </recommendedName>
</protein>
<dbReference type="AlphaFoldDB" id="A0A9P0B693"/>
<reference evidence="10" key="1">
    <citation type="submission" date="2021-12" db="EMBL/GenBank/DDBJ databases">
        <authorList>
            <person name="King R."/>
        </authorList>
    </citation>
    <scope>NUCLEOTIDE SEQUENCE</scope>
</reference>
<dbReference type="InterPro" id="IPR050479">
    <property type="entry name" value="CYP11_CYP27_families"/>
</dbReference>
<dbReference type="InterPro" id="IPR001128">
    <property type="entry name" value="Cyt_P450"/>
</dbReference>
<organism evidence="10 11">
    <name type="scientific">Brassicogethes aeneus</name>
    <name type="common">Rape pollen beetle</name>
    <name type="synonym">Meligethes aeneus</name>
    <dbReference type="NCBI Taxonomy" id="1431903"/>
    <lineage>
        <taxon>Eukaryota</taxon>
        <taxon>Metazoa</taxon>
        <taxon>Ecdysozoa</taxon>
        <taxon>Arthropoda</taxon>
        <taxon>Hexapoda</taxon>
        <taxon>Insecta</taxon>
        <taxon>Pterygota</taxon>
        <taxon>Neoptera</taxon>
        <taxon>Endopterygota</taxon>
        <taxon>Coleoptera</taxon>
        <taxon>Polyphaga</taxon>
        <taxon>Cucujiformia</taxon>
        <taxon>Nitidulidae</taxon>
        <taxon>Meligethinae</taxon>
        <taxon>Brassicogethes</taxon>
    </lineage>
</organism>
<dbReference type="InterPro" id="IPR017972">
    <property type="entry name" value="Cyt_P450_CS"/>
</dbReference>
<evidence type="ECO:0000256" key="1">
    <source>
        <dbReference type="ARBA" id="ARBA00001971"/>
    </source>
</evidence>
<dbReference type="EMBL" id="OV121136">
    <property type="protein sequence ID" value="CAH0558339.1"/>
    <property type="molecule type" value="Genomic_DNA"/>
</dbReference>
<keyword evidence="4 8" id="KW-0479">Metal-binding</keyword>
<comment type="similarity">
    <text evidence="2 9">Belongs to the cytochrome P450 family.</text>
</comment>
<dbReference type="GO" id="GO:0020037">
    <property type="term" value="F:heme binding"/>
    <property type="evidence" value="ECO:0007669"/>
    <property type="project" value="InterPro"/>
</dbReference>
<evidence type="ECO:0000256" key="6">
    <source>
        <dbReference type="ARBA" id="ARBA00023004"/>
    </source>
</evidence>
<keyword evidence="5 9" id="KW-0560">Oxidoreductase</keyword>
<comment type="cofactor">
    <cofactor evidence="1 8">
        <name>heme</name>
        <dbReference type="ChEBI" id="CHEBI:30413"/>
    </cofactor>
</comment>
<keyword evidence="7 9" id="KW-0503">Monooxygenase</keyword>
<dbReference type="GO" id="GO:0016705">
    <property type="term" value="F:oxidoreductase activity, acting on paired donors, with incorporation or reduction of molecular oxygen"/>
    <property type="evidence" value="ECO:0007669"/>
    <property type="project" value="InterPro"/>
</dbReference>
<dbReference type="Proteomes" id="UP001154078">
    <property type="component" value="Chromosome 5"/>
</dbReference>
<evidence type="ECO:0000256" key="4">
    <source>
        <dbReference type="ARBA" id="ARBA00022723"/>
    </source>
</evidence>
<dbReference type="PRINTS" id="PR00463">
    <property type="entry name" value="EP450I"/>
</dbReference>
<dbReference type="Gene3D" id="1.10.630.10">
    <property type="entry name" value="Cytochrome P450"/>
    <property type="match status" value="1"/>
</dbReference>
<dbReference type="InterPro" id="IPR002401">
    <property type="entry name" value="Cyt_P450_E_grp-I"/>
</dbReference>
<evidence type="ECO:0000256" key="2">
    <source>
        <dbReference type="ARBA" id="ARBA00010617"/>
    </source>
</evidence>
<sequence length="505" mass="58200">MNKLMGNGGNNKFYKFLRKNAIVVDKHYSMSFDSIPGPYALPGIGTIYQYLPGIGNYKFSELHHNGFKKLKAFGSVIKEEIVPGVNIVWLFNPRDIEAMFRYEGKYPQRRSHLALEKYRLDRPNVYNSGGLLPTNGAEWMRIRSVFQKGLSSPQSVENFLNSTDDIVQEWLSNIMNVVNENEDFLPELSRLFLELIVMTVLDLRLNSFSRQERKYYSRSSRLMRAALTTNSCILKTDNGPQLWKKIDTPLYRKLKKSQEYMEDVAIDLLSLQMSLFHDRDRNKPLTLLESYLASPELDFKDIIGMACDFILAGIDTTSYTSSFMLYHLAKSQCVQSTLYQESRKLLPNTYSKVTKEVLQEAFYAKAVLKETLRLRPISVGVGRVLHSDAEFSGYHVPKGTVVVSQNQVISRLGEHFNDPYEFKPERWLKDHPLYKKHDPFLVLPFGHGPRSCIARRLAEQNMLVIVLKLIRNYHIQWNSSALDSKSLLINKPDGPILLTFTKRTN</sequence>